<evidence type="ECO:0000313" key="2">
    <source>
        <dbReference type="Proteomes" id="UP000309550"/>
    </source>
</evidence>
<dbReference type="SUPFAM" id="SSF56112">
    <property type="entry name" value="Protein kinase-like (PK-like)"/>
    <property type="match status" value="1"/>
</dbReference>
<dbReference type="Proteomes" id="UP000309550">
    <property type="component" value="Unassembled WGS sequence"/>
</dbReference>
<sequence length="349" mass="39160">MQTRAADLQGTPTLEQKVRSLADPAIHAPLPATIETVETHMSWVFLTGERVFKLKKPIREDFLDFSTLDKRARMVAQEVRLNRRLARDVYLGARALRMAPGGELTLSGAGRIVDWLVEMRQLPADRTLSAMIARDGVKPGDIRRVADALSLFYRALPSERLSASDYIDRFEAQHARTCAVLADPALGLDPERAAGALRGFDRALKAVRPALRARVDAGRIVEGHGDLRPEHVFLTAPPAIIDCLEFNRALRMVDPFDEIAFLGLECAQKGAHWIYGALHDLVSTALADAPPHAVLAFYWRYRALLRARLALLHRTEAVVRTPHRWLPLARRYLALADQADLRTRRPEDR</sequence>
<dbReference type="PANTHER" id="PTHR43883">
    <property type="entry name" value="SLR0207 PROTEIN"/>
    <property type="match status" value="1"/>
</dbReference>
<name>A0A5S3PD13_9RHOB</name>
<dbReference type="EMBL" id="VANS01000003">
    <property type="protein sequence ID" value="TMM51751.1"/>
    <property type="molecule type" value="Genomic_DNA"/>
</dbReference>
<dbReference type="RefSeq" id="WP_138662823.1">
    <property type="nucleotide sequence ID" value="NZ_VANS01000003.1"/>
</dbReference>
<evidence type="ECO:0008006" key="3">
    <source>
        <dbReference type="Google" id="ProtNLM"/>
    </source>
</evidence>
<dbReference type="PANTHER" id="PTHR43883:SF1">
    <property type="entry name" value="GLUCONOKINASE"/>
    <property type="match status" value="1"/>
</dbReference>
<protein>
    <recommendedName>
        <fullName evidence="3">Aminoglycoside phosphotransferase domain-containing protein</fullName>
    </recommendedName>
</protein>
<dbReference type="InterPro" id="IPR052732">
    <property type="entry name" value="Cell-binding_unc_protein"/>
</dbReference>
<reference evidence="1 2" key="1">
    <citation type="submission" date="2019-05" db="EMBL/GenBank/DDBJ databases">
        <title>Sulfitobacter sabulilitoris sp. nov., isolated from a marine sand.</title>
        <authorList>
            <person name="Yoon J.-H."/>
        </authorList>
    </citation>
    <scope>NUCLEOTIDE SEQUENCE [LARGE SCALE GENOMIC DNA]</scope>
    <source>
        <strain evidence="1 2">HSMS-29</strain>
    </source>
</reference>
<dbReference type="InterPro" id="IPR011009">
    <property type="entry name" value="Kinase-like_dom_sf"/>
</dbReference>
<dbReference type="OrthoDB" id="9810277at2"/>
<dbReference type="AlphaFoldDB" id="A0A5S3PD13"/>
<accession>A0A5S3PD13</accession>
<keyword evidence="2" id="KW-1185">Reference proteome</keyword>
<comment type="caution">
    <text evidence="1">The sequence shown here is derived from an EMBL/GenBank/DDBJ whole genome shotgun (WGS) entry which is preliminary data.</text>
</comment>
<evidence type="ECO:0000313" key="1">
    <source>
        <dbReference type="EMBL" id="TMM51751.1"/>
    </source>
</evidence>
<gene>
    <name evidence="1" type="ORF">FDT80_13460</name>
</gene>
<organism evidence="1 2">
    <name type="scientific">Sulfitobacter sabulilitoris</name>
    <dbReference type="NCBI Taxonomy" id="2562655"/>
    <lineage>
        <taxon>Bacteria</taxon>
        <taxon>Pseudomonadati</taxon>
        <taxon>Pseudomonadota</taxon>
        <taxon>Alphaproteobacteria</taxon>
        <taxon>Rhodobacterales</taxon>
        <taxon>Roseobacteraceae</taxon>
        <taxon>Sulfitobacter</taxon>
    </lineage>
</organism>
<proteinExistence type="predicted"/>